<proteinExistence type="predicted"/>
<keyword evidence="13" id="KW-1185">Reference proteome</keyword>
<organism evidence="11 12">
    <name type="scientific">Pseudomonas saxonica</name>
    <dbReference type="NCBI Taxonomy" id="2600598"/>
    <lineage>
        <taxon>Bacteria</taxon>
        <taxon>Pseudomonadati</taxon>
        <taxon>Pseudomonadota</taxon>
        <taxon>Gammaproteobacteria</taxon>
        <taxon>Pseudomonadales</taxon>
        <taxon>Pseudomonadaceae</taxon>
        <taxon>Pseudomonas</taxon>
    </lineage>
</organism>
<dbReference type="Gene3D" id="3.30.1890.10">
    <property type="entry name" value="FepE-like"/>
    <property type="match status" value="2"/>
</dbReference>
<evidence type="ECO:0000313" key="11">
    <source>
        <dbReference type="EMBL" id="TWR95380.1"/>
    </source>
</evidence>
<keyword evidence="2" id="KW-1003">Cell membrane</keyword>
<dbReference type="Proteomes" id="UP000318428">
    <property type="component" value="Unassembled WGS sequence"/>
</dbReference>
<evidence type="ECO:0000313" key="12">
    <source>
        <dbReference type="Proteomes" id="UP000317901"/>
    </source>
</evidence>
<dbReference type="EMBL" id="VFIO01000006">
    <property type="protein sequence ID" value="TWR88321.1"/>
    <property type="molecule type" value="Genomic_DNA"/>
</dbReference>
<gene>
    <name evidence="11" type="ORF">FJD37_10045</name>
    <name evidence="10" type="ORF">FJD38_15735</name>
</gene>
<dbReference type="InterPro" id="IPR050445">
    <property type="entry name" value="Bact_polysacc_biosynth/exp"/>
</dbReference>
<dbReference type="OrthoDB" id="7028163at2"/>
<evidence type="ECO:0000256" key="4">
    <source>
        <dbReference type="ARBA" id="ARBA00022989"/>
    </source>
</evidence>
<dbReference type="Pfam" id="PF02706">
    <property type="entry name" value="Wzz"/>
    <property type="match status" value="1"/>
</dbReference>
<dbReference type="SUPFAM" id="SSF160355">
    <property type="entry name" value="Bacterial polysaccharide co-polymerase-like"/>
    <property type="match status" value="2"/>
</dbReference>
<evidence type="ECO:0000313" key="10">
    <source>
        <dbReference type="EMBL" id="TWR88321.1"/>
    </source>
</evidence>
<sequence length="407" mass="45021">MLDLFHSFWQQKVLIAVTTAAVAAIAVGYVLVAQPVYQASTLLRPAAINELDALNRSEVYTLPPSDALLKVGAALDSYETRLNYFRAHPELFEPLQKKGMTPEQSFEIFNRDAINLIRPDPKSGDLSSFLKLQLTYPDSVNGPQILNGFVEYAINNQRAQISADLKVIINNRLRELDEKINAARSAYRSDKDAEIAGLVEGDTLQTAKLKDELKALRLQLRTERSDRIAQLQEAIAIANSLGITQPTTPSAMAAATQGTSSRGMRTEITSQALPLYFMGSKALEAERAALLKRTSDDFTNEKVSDIAKKLQMLEVNRQVEMLGKRTNEDLFLKNIEPLRAEVARLGGLNTDMSRLGLASIDRKAQTPLDPIKPKKGLIVGLAVVLGLLLGFGIATVRYFVRQRRETL</sequence>
<dbReference type="AlphaFoldDB" id="A0A5C5PYM4"/>
<dbReference type="GO" id="GO:0004713">
    <property type="term" value="F:protein tyrosine kinase activity"/>
    <property type="evidence" value="ECO:0007669"/>
    <property type="project" value="TreeGrafter"/>
</dbReference>
<dbReference type="PANTHER" id="PTHR32309">
    <property type="entry name" value="TYROSINE-PROTEIN KINASE"/>
    <property type="match status" value="1"/>
</dbReference>
<feature type="transmembrane region" description="Helical" evidence="7">
    <location>
        <begin position="377"/>
        <end position="400"/>
    </location>
</feature>
<evidence type="ECO:0000256" key="5">
    <source>
        <dbReference type="ARBA" id="ARBA00023136"/>
    </source>
</evidence>
<keyword evidence="6" id="KW-0175">Coiled coil</keyword>
<evidence type="ECO:0000256" key="3">
    <source>
        <dbReference type="ARBA" id="ARBA00022692"/>
    </source>
</evidence>
<reference evidence="12 13" key="1">
    <citation type="submission" date="2019-06" db="EMBL/GenBank/DDBJ databases">
        <title>Pseudomonas bimorpha sp. nov. isolated from bovine raw milk and skim milk concentrate.</title>
        <authorList>
            <person name="Hofmann K."/>
            <person name="Huptas C."/>
            <person name="Doll E."/>
            <person name="Scherer S."/>
            <person name="Wenning M."/>
        </authorList>
    </citation>
    <scope>NUCLEOTIDE SEQUENCE [LARGE SCALE GENOMIC DNA]</scope>
    <source>
        <strain evidence="10 13">DSM 108989</strain>
        <strain evidence="11 12">DSM 108990</strain>
    </source>
</reference>
<dbReference type="Pfam" id="PF13807">
    <property type="entry name" value="GNVR"/>
    <property type="match status" value="1"/>
</dbReference>
<keyword evidence="5 7" id="KW-0472">Membrane</keyword>
<dbReference type="EMBL" id="VFIP01000015">
    <property type="protein sequence ID" value="TWR95380.1"/>
    <property type="molecule type" value="Genomic_DNA"/>
</dbReference>
<protein>
    <submittedName>
        <fullName evidence="11">Chain-length determining protein</fullName>
    </submittedName>
</protein>
<evidence type="ECO:0000256" key="6">
    <source>
        <dbReference type="SAM" id="Coils"/>
    </source>
</evidence>
<comment type="subcellular location">
    <subcellularLocation>
        <location evidence="1">Cell membrane</location>
        <topology evidence="1">Multi-pass membrane protein</topology>
    </subcellularLocation>
</comment>
<keyword evidence="3 7" id="KW-0812">Transmembrane</keyword>
<dbReference type="InterPro" id="IPR003856">
    <property type="entry name" value="LPS_length_determ_N"/>
</dbReference>
<evidence type="ECO:0000256" key="2">
    <source>
        <dbReference type="ARBA" id="ARBA00022475"/>
    </source>
</evidence>
<dbReference type="Proteomes" id="UP000317901">
    <property type="component" value="Unassembled WGS sequence"/>
</dbReference>
<feature type="domain" description="Tyrosine-protein kinase G-rich" evidence="9">
    <location>
        <begin position="361"/>
        <end position="398"/>
    </location>
</feature>
<feature type="coiled-coil region" evidence="6">
    <location>
        <begin position="166"/>
        <end position="226"/>
    </location>
</feature>
<evidence type="ECO:0000259" key="9">
    <source>
        <dbReference type="Pfam" id="PF13807"/>
    </source>
</evidence>
<feature type="transmembrane region" description="Helical" evidence="7">
    <location>
        <begin position="12"/>
        <end position="32"/>
    </location>
</feature>
<evidence type="ECO:0000313" key="13">
    <source>
        <dbReference type="Proteomes" id="UP000318428"/>
    </source>
</evidence>
<name>A0A5C5PYM4_9PSED</name>
<keyword evidence="4 7" id="KW-1133">Transmembrane helix</keyword>
<evidence type="ECO:0000256" key="7">
    <source>
        <dbReference type="SAM" id="Phobius"/>
    </source>
</evidence>
<comment type="caution">
    <text evidence="11">The sequence shown here is derived from an EMBL/GenBank/DDBJ whole genome shotgun (WGS) entry which is preliminary data.</text>
</comment>
<evidence type="ECO:0000256" key="1">
    <source>
        <dbReference type="ARBA" id="ARBA00004651"/>
    </source>
</evidence>
<evidence type="ECO:0000259" key="8">
    <source>
        <dbReference type="Pfam" id="PF02706"/>
    </source>
</evidence>
<feature type="domain" description="Polysaccharide chain length determinant N-terminal" evidence="8">
    <location>
        <begin position="2"/>
        <end position="59"/>
    </location>
</feature>
<accession>A0A5C5PYM4</accession>
<dbReference type="PANTHER" id="PTHR32309:SF13">
    <property type="entry name" value="FERRIC ENTEROBACTIN TRANSPORT PROTEIN FEPE"/>
    <property type="match status" value="1"/>
</dbReference>
<dbReference type="GO" id="GO:0005886">
    <property type="term" value="C:plasma membrane"/>
    <property type="evidence" value="ECO:0007669"/>
    <property type="project" value="UniProtKB-SubCell"/>
</dbReference>
<dbReference type="InterPro" id="IPR032807">
    <property type="entry name" value="GNVR"/>
</dbReference>